<comment type="caution">
    <text evidence="2">The sequence shown here is derived from an EMBL/GenBank/DDBJ whole genome shotgun (WGS) entry which is preliminary data.</text>
</comment>
<protein>
    <recommendedName>
        <fullName evidence="1">Cds6 C-terminal domain-containing protein</fullName>
    </recommendedName>
</protein>
<proteinExistence type="predicted"/>
<accession>A0A8J6TTF8</accession>
<organism evidence="2 3">
    <name type="scientific">Candidatus Desulfatibia vada</name>
    <dbReference type="NCBI Taxonomy" id="2841696"/>
    <lineage>
        <taxon>Bacteria</taxon>
        <taxon>Pseudomonadati</taxon>
        <taxon>Thermodesulfobacteriota</taxon>
        <taxon>Desulfobacteria</taxon>
        <taxon>Desulfobacterales</taxon>
        <taxon>Desulfobacterales incertae sedis</taxon>
        <taxon>Candidatus Desulfatibia</taxon>
    </lineage>
</organism>
<sequence>MNKNTVILVVIIAVFAMVHLILAVDISAAQTNAEKDSNANKSSNIDEIDDVGAVIYAWANAWKNKDTKSYLSFYSPSFHSKDLNYPSWIKRKTKLFQRTGAISLEIFYLSVFIKNNYAHVSFIQKYKDTYHSDVGEKKMVLVNSQDTWKITSEEWKPLAVENP</sequence>
<gene>
    <name evidence="2" type="ORF">H8D96_16010</name>
</gene>
<evidence type="ECO:0000313" key="3">
    <source>
        <dbReference type="Proteomes" id="UP000605201"/>
    </source>
</evidence>
<feature type="domain" description="Cds6 C-terminal" evidence="1">
    <location>
        <begin position="53"/>
        <end position="154"/>
    </location>
</feature>
<dbReference type="EMBL" id="JACNIG010000297">
    <property type="protein sequence ID" value="MBC8433415.1"/>
    <property type="molecule type" value="Genomic_DNA"/>
</dbReference>
<dbReference type="AlphaFoldDB" id="A0A8J6TTF8"/>
<reference evidence="2 3" key="1">
    <citation type="submission" date="2020-08" db="EMBL/GenBank/DDBJ databases">
        <title>Bridging the membrane lipid divide: bacteria of the FCB group superphylum have the potential to synthesize archaeal ether lipids.</title>
        <authorList>
            <person name="Villanueva L."/>
            <person name="Von Meijenfeldt F.A.B."/>
            <person name="Westbye A.B."/>
            <person name="Yadav S."/>
            <person name="Hopmans E.C."/>
            <person name="Dutilh B.E."/>
            <person name="Sinninghe Damste J.S."/>
        </authorList>
    </citation>
    <scope>NUCLEOTIDE SEQUENCE [LARGE SCALE GENOMIC DNA]</scope>
    <source>
        <strain evidence="2">NIOZ-UU17</strain>
    </source>
</reference>
<dbReference type="Gene3D" id="3.10.450.50">
    <property type="match status" value="1"/>
</dbReference>
<dbReference type="Proteomes" id="UP000605201">
    <property type="component" value="Unassembled WGS sequence"/>
</dbReference>
<dbReference type="Pfam" id="PF24125">
    <property type="entry name" value="Cds6_C"/>
    <property type="match status" value="1"/>
</dbReference>
<dbReference type="InterPro" id="IPR056203">
    <property type="entry name" value="Cds6_C"/>
</dbReference>
<dbReference type="InterPro" id="IPR032710">
    <property type="entry name" value="NTF2-like_dom_sf"/>
</dbReference>
<dbReference type="SUPFAM" id="SSF54427">
    <property type="entry name" value="NTF2-like"/>
    <property type="match status" value="1"/>
</dbReference>
<evidence type="ECO:0000259" key="1">
    <source>
        <dbReference type="Pfam" id="PF24125"/>
    </source>
</evidence>
<name>A0A8J6TTF8_9BACT</name>
<evidence type="ECO:0000313" key="2">
    <source>
        <dbReference type="EMBL" id="MBC8433415.1"/>
    </source>
</evidence>